<dbReference type="SUPFAM" id="SSF56300">
    <property type="entry name" value="Metallo-dependent phosphatases"/>
    <property type="match status" value="1"/>
</dbReference>
<comment type="cofactor">
    <cofactor evidence="2">
        <name>a divalent metal cation</name>
        <dbReference type="ChEBI" id="CHEBI:60240"/>
    </cofactor>
</comment>
<organism evidence="4 5">
    <name type="scientific">Membranihabitans marinus</name>
    <dbReference type="NCBI Taxonomy" id="1227546"/>
    <lineage>
        <taxon>Bacteria</taxon>
        <taxon>Pseudomonadati</taxon>
        <taxon>Bacteroidota</taxon>
        <taxon>Saprospiria</taxon>
        <taxon>Saprospirales</taxon>
        <taxon>Saprospiraceae</taxon>
        <taxon>Membranihabitans</taxon>
    </lineage>
</organism>
<dbReference type="Pfam" id="PF12850">
    <property type="entry name" value="Metallophos_2"/>
    <property type="match status" value="1"/>
</dbReference>
<keyword evidence="5" id="KW-1185">Reference proteome</keyword>
<dbReference type="InterPro" id="IPR000979">
    <property type="entry name" value="Phosphodiesterase_MJ0936/Vps29"/>
</dbReference>
<keyword evidence="2" id="KW-0479">Metal-binding</keyword>
<reference evidence="4" key="1">
    <citation type="submission" date="2021-06" db="EMBL/GenBank/DDBJ databases">
        <title>44 bacteria genomes isolated from Dapeng, Shenzhen.</title>
        <authorList>
            <person name="Zheng W."/>
            <person name="Yu S."/>
            <person name="Huang Y."/>
        </authorList>
    </citation>
    <scope>NUCLEOTIDE SEQUENCE</scope>
    <source>
        <strain evidence="4">DP5N28-2</strain>
    </source>
</reference>
<name>A0A953L7L4_9BACT</name>
<comment type="caution">
    <text evidence="4">The sequence shown here is derived from an EMBL/GenBank/DDBJ whole genome shotgun (WGS) entry which is preliminary data.</text>
</comment>
<dbReference type="RefSeq" id="WP_222580377.1">
    <property type="nucleotide sequence ID" value="NZ_JAHVHU010000010.1"/>
</dbReference>
<accession>A0A953L7L4</accession>
<sequence length="165" mass="18671">MKIGLLSDTHNYLDDSILDALKGVDEIWHAGDIGSLRIADQLKLAAPLRVVYGNIDDHQVRTEWPEYEVIDIDGNRFLMIHIAGRVGSYNPRVRALIKEFQPGFLICGHSHILKVQFDKRFNLLYVNPGAVGQHGFHVVRTLITFDILEGKVTNMKAVELGRRGR</sequence>
<dbReference type="InterPro" id="IPR024654">
    <property type="entry name" value="Calcineurin-like_PHP_lpxH"/>
</dbReference>
<protein>
    <recommendedName>
        <fullName evidence="2">Phosphoesterase</fullName>
        <ecNumber evidence="2">3.1.4.-</ecNumber>
    </recommendedName>
</protein>
<evidence type="ECO:0000256" key="2">
    <source>
        <dbReference type="RuleBase" id="RU362039"/>
    </source>
</evidence>
<evidence type="ECO:0000313" key="5">
    <source>
        <dbReference type="Proteomes" id="UP000753961"/>
    </source>
</evidence>
<feature type="domain" description="Calcineurin-like phosphoesterase" evidence="3">
    <location>
        <begin position="1"/>
        <end position="147"/>
    </location>
</feature>
<dbReference type="Gene3D" id="3.60.21.10">
    <property type="match status" value="1"/>
</dbReference>
<evidence type="ECO:0000256" key="1">
    <source>
        <dbReference type="ARBA" id="ARBA00008950"/>
    </source>
</evidence>
<dbReference type="InterPro" id="IPR029052">
    <property type="entry name" value="Metallo-depent_PP-like"/>
</dbReference>
<evidence type="ECO:0000313" key="4">
    <source>
        <dbReference type="EMBL" id="MBY5958842.1"/>
    </source>
</evidence>
<dbReference type="GO" id="GO:0046872">
    <property type="term" value="F:metal ion binding"/>
    <property type="evidence" value="ECO:0007669"/>
    <property type="project" value="UniProtKB-KW"/>
</dbReference>
<comment type="similarity">
    <text evidence="1 2">Belongs to the metallophosphoesterase superfamily. YfcE family.</text>
</comment>
<gene>
    <name evidence="4" type="ORF">KUV50_11890</name>
</gene>
<proteinExistence type="inferred from homology"/>
<evidence type="ECO:0000259" key="3">
    <source>
        <dbReference type="Pfam" id="PF12850"/>
    </source>
</evidence>
<dbReference type="AlphaFoldDB" id="A0A953L7L4"/>
<dbReference type="NCBIfam" id="TIGR00040">
    <property type="entry name" value="yfcE"/>
    <property type="match status" value="1"/>
</dbReference>
<dbReference type="Proteomes" id="UP000753961">
    <property type="component" value="Unassembled WGS sequence"/>
</dbReference>
<dbReference type="EMBL" id="JAHVHU010000010">
    <property type="protein sequence ID" value="MBY5958842.1"/>
    <property type="molecule type" value="Genomic_DNA"/>
</dbReference>
<dbReference type="GO" id="GO:0016787">
    <property type="term" value="F:hydrolase activity"/>
    <property type="evidence" value="ECO:0007669"/>
    <property type="project" value="UniProtKB-UniRule"/>
</dbReference>
<dbReference type="EC" id="3.1.4.-" evidence="2"/>